<feature type="compositionally biased region" description="Basic and acidic residues" evidence="1">
    <location>
        <begin position="346"/>
        <end position="357"/>
    </location>
</feature>
<comment type="caution">
    <text evidence="2">The sequence shown here is derived from an EMBL/GenBank/DDBJ whole genome shotgun (WGS) entry which is preliminary data.</text>
</comment>
<reference evidence="2" key="1">
    <citation type="submission" date="2021-03" db="EMBL/GenBank/DDBJ databases">
        <title>Comparative genomics and phylogenomic investigation of the class Geoglossomycetes provide insights into ecological specialization and systematics.</title>
        <authorList>
            <person name="Melie T."/>
            <person name="Pirro S."/>
            <person name="Miller A.N."/>
            <person name="Quandt A."/>
        </authorList>
    </citation>
    <scope>NUCLEOTIDE SEQUENCE</scope>
    <source>
        <strain evidence="2">GBOQ0MN5Z8</strain>
    </source>
</reference>
<name>A0A9P8I7A1_9PEZI</name>
<feature type="region of interest" description="Disordered" evidence="1">
    <location>
        <begin position="231"/>
        <end position="255"/>
    </location>
</feature>
<feature type="compositionally biased region" description="Polar residues" evidence="1">
    <location>
        <begin position="1099"/>
        <end position="1108"/>
    </location>
</feature>
<dbReference type="EMBL" id="JAGHQL010000017">
    <property type="protein sequence ID" value="KAH0544569.1"/>
    <property type="molecule type" value="Genomic_DNA"/>
</dbReference>
<gene>
    <name evidence="2" type="ORF">FGG08_001341</name>
</gene>
<feature type="region of interest" description="Disordered" evidence="1">
    <location>
        <begin position="1093"/>
        <end position="1125"/>
    </location>
</feature>
<feature type="compositionally biased region" description="Polar residues" evidence="1">
    <location>
        <begin position="428"/>
        <end position="459"/>
    </location>
</feature>
<proteinExistence type="predicted"/>
<dbReference type="Proteomes" id="UP000698800">
    <property type="component" value="Unassembled WGS sequence"/>
</dbReference>
<accession>A0A9P8I7A1</accession>
<organism evidence="2 3">
    <name type="scientific">Glutinoglossum americanum</name>
    <dbReference type="NCBI Taxonomy" id="1670608"/>
    <lineage>
        <taxon>Eukaryota</taxon>
        <taxon>Fungi</taxon>
        <taxon>Dikarya</taxon>
        <taxon>Ascomycota</taxon>
        <taxon>Pezizomycotina</taxon>
        <taxon>Geoglossomycetes</taxon>
        <taxon>Geoglossales</taxon>
        <taxon>Geoglossaceae</taxon>
        <taxon>Glutinoglossum</taxon>
    </lineage>
</organism>
<dbReference type="OrthoDB" id="5333228at2759"/>
<feature type="compositionally biased region" description="Basic and acidic residues" evidence="1">
    <location>
        <begin position="1109"/>
        <end position="1118"/>
    </location>
</feature>
<evidence type="ECO:0000256" key="1">
    <source>
        <dbReference type="SAM" id="MobiDB-lite"/>
    </source>
</evidence>
<feature type="region of interest" description="Disordered" evidence="1">
    <location>
        <begin position="485"/>
        <end position="514"/>
    </location>
</feature>
<feature type="compositionally biased region" description="Basic and acidic residues" evidence="1">
    <location>
        <begin position="242"/>
        <end position="253"/>
    </location>
</feature>
<feature type="compositionally biased region" description="Low complexity" evidence="1">
    <location>
        <begin position="324"/>
        <end position="334"/>
    </location>
</feature>
<protein>
    <submittedName>
        <fullName evidence="2">Uncharacterized protein</fullName>
    </submittedName>
</protein>
<evidence type="ECO:0000313" key="2">
    <source>
        <dbReference type="EMBL" id="KAH0544569.1"/>
    </source>
</evidence>
<keyword evidence="3" id="KW-1185">Reference proteome</keyword>
<sequence length="1166" mass="128089">MRYRGAPTTTKSRAHPQALLLLFLISYHFADTKFKLLKFETLSRHILASRVAHFDCPATPQAYAIGAEMSEPCVEHVGVWATWDGTQGHLANVEISIRVKPAPNSRIPIVCGSDPNIKSISLRRTVRLENPAVRIRNHTKHYSGPTCGSEELSDFDAAEMRLIGSPIDDPPLSIRRHIFPKVAERYGFTERGECPNVLTGLDTSLFEGNTATQWAEKGTVEDIRLDTALKGKPSESSLEGTKIGDSRSLRDDVGPALSVVEDPTRSDRIRFVVLPDDKRFASGSTAEISLPSGPSSIVGEGELLCAGDEVNASTTGGSKRKSRSSGSKAESAAGEEPDGPKTVNRKNPDIKGCDPRTRSSCLKVGPLVEVRNPSSASPPELRAIHRKAASGSKKAPWKSPSQEDHAVASKTSSSKINSFRQSVKESRQSPCSQQGRGSRSTVASPRSTQSEKSPFSGRQSRAIGRSSGGVFNIFLDDSDTHELAPLQRKPRPQHPWSDEDPLVPTNRSSESRSDLTGICVTLEPKQTPSPLENLESTDRLRSHIGEDFELELLSPVKKEWARLVERPNEASPPIPCTLSASILRYDSDFSGSPDSTNSHILEPFTTVKGGVLFACFPEKCGPTTLQLEFEATIVVQNVGRNHWCCLEVLGLPWSEKSTSRAALIIGDGCGDAVFQFHTPTFDEKFLYGSNSSVIGKFNLREPLRVLFRKKQEVQRLDDFEMVVETYTRPAYDLLSGINSFYSITLCVCGPRGRELDIFADRVCIEFIIRNGPEDASAYSIKEKPFLQFIPGEKLDETGGRKAVIMCDAADVEHPITIDFSVNLGGFSQSVELPFIQPMVGEGLVMMETITMAEIPPPLRANFNSDGSHLDWLHTQHLASGAVPELHKFLRKLSLEIPDSGFLLNLFLLDDYHFHDICLNSDDHLAPISSIGVLIYEAPGPETVQCGQSLLECEMLVEYEIPKIRFSQELIGFAGNGWRSSHALVNGRVAERGQFYETPEGEVAFLLNNKFPPGDVVSLKLYWSTKPDSRHEGNDRSDQGSQLQYHKYDVPWVDERSVYRISVGCDIKGAVVTGRNGPEPRKLAFSEDPLGFPDQAAGISANSDSPPTSEDNRENEEIPTRPGGLFLENGEFLSNGGYALEEGDYESKPRDGLASSIGRVFCSIRGC</sequence>
<dbReference type="AlphaFoldDB" id="A0A9P8I7A1"/>
<feature type="region of interest" description="Disordered" evidence="1">
    <location>
        <begin position="310"/>
        <end position="464"/>
    </location>
</feature>
<feature type="compositionally biased region" description="Polar residues" evidence="1">
    <location>
        <begin position="409"/>
        <end position="421"/>
    </location>
</feature>
<evidence type="ECO:0000313" key="3">
    <source>
        <dbReference type="Proteomes" id="UP000698800"/>
    </source>
</evidence>